<dbReference type="CDD" id="cd02696">
    <property type="entry name" value="MurNAc-LAA"/>
    <property type="match status" value="1"/>
</dbReference>
<protein>
    <submittedName>
        <fullName evidence="3">N-acetylmuramoyl-L-alanine amidase</fullName>
        <ecNumber evidence="3">3.5.1.28</ecNumber>
    </submittedName>
</protein>
<evidence type="ECO:0000313" key="4">
    <source>
        <dbReference type="Proteomes" id="UP001595733"/>
    </source>
</evidence>
<dbReference type="InterPro" id="IPR002508">
    <property type="entry name" value="MurNAc-LAA_cat"/>
</dbReference>
<evidence type="ECO:0000259" key="2">
    <source>
        <dbReference type="SMART" id="SM00646"/>
    </source>
</evidence>
<feature type="domain" description="MurNAc-LAA" evidence="2">
    <location>
        <begin position="118"/>
        <end position="229"/>
    </location>
</feature>
<keyword evidence="4" id="KW-1185">Reference proteome</keyword>
<dbReference type="PANTHER" id="PTHR30404:SF0">
    <property type="entry name" value="N-ACETYLMURAMOYL-L-ALANINE AMIDASE AMIC"/>
    <property type="match status" value="1"/>
</dbReference>
<dbReference type="PANTHER" id="PTHR30404">
    <property type="entry name" value="N-ACETYLMURAMOYL-L-ALANINE AMIDASE"/>
    <property type="match status" value="1"/>
</dbReference>
<organism evidence="3 4">
    <name type="scientific">Chryseomicrobium palamuruense</name>
    <dbReference type="NCBI Taxonomy" id="682973"/>
    <lineage>
        <taxon>Bacteria</taxon>
        <taxon>Bacillati</taxon>
        <taxon>Bacillota</taxon>
        <taxon>Bacilli</taxon>
        <taxon>Bacillales</taxon>
        <taxon>Caryophanaceae</taxon>
        <taxon>Chryseomicrobium</taxon>
    </lineage>
</organism>
<comment type="caution">
    <text evidence="3">The sequence shown here is derived from an EMBL/GenBank/DDBJ whole genome shotgun (WGS) entry which is preliminary data.</text>
</comment>
<dbReference type="SUPFAM" id="SSF53187">
    <property type="entry name" value="Zn-dependent exopeptidases"/>
    <property type="match status" value="1"/>
</dbReference>
<evidence type="ECO:0000313" key="3">
    <source>
        <dbReference type="EMBL" id="MFC4355288.1"/>
    </source>
</evidence>
<keyword evidence="1 3" id="KW-0378">Hydrolase</keyword>
<dbReference type="EMBL" id="JBHSEF010000023">
    <property type="protein sequence ID" value="MFC4355288.1"/>
    <property type="molecule type" value="Genomic_DNA"/>
</dbReference>
<reference evidence="4" key="1">
    <citation type="journal article" date="2019" name="Int. J. Syst. Evol. Microbiol.">
        <title>The Global Catalogue of Microorganisms (GCM) 10K type strain sequencing project: providing services to taxonomists for standard genome sequencing and annotation.</title>
        <authorList>
            <consortium name="The Broad Institute Genomics Platform"/>
            <consortium name="The Broad Institute Genome Sequencing Center for Infectious Disease"/>
            <person name="Wu L."/>
            <person name="Ma J."/>
        </authorList>
    </citation>
    <scope>NUCLEOTIDE SEQUENCE [LARGE SCALE GENOMIC DNA]</scope>
    <source>
        <strain evidence="4">CCUG 50353</strain>
    </source>
</reference>
<gene>
    <name evidence="3" type="ORF">ACFO0S_09540</name>
</gene>
<evidence type="ECO:0000256" key="1">
    <source>
        <dbReference type="ARBA" id="ARBA00022801"/>
    </source>
</evidence>
<sequence>MKKRWVLLLIIAAAGIWAWSQQASGMIGSFGPSPLEGKRIVLDAGHGGPDGGASHGEVIESQITLQLVQEIEKHLKRQNAEVILTRSTEADAIEEAGTQEDFPTLRARKRADLLYRETKMNEAKADAILSIHVNAVPQSKWRGAQVFFHAEGEVDGQPLAKAIQQSLKDTLGNTEREALSIRQIYLLKKANAPSVLVETGFISNDEERELLQSKDYQKQIAKAVTEGLEQFFQSQAQPSLPKQGYAILVGD</sequence>
<accession>A0ABV8UXY0</accession>
<dbReference type="Gene3D" id="3.40.630.40">
    <property type="entry name" value="Zn-dependent exopeptidases"/>
    <property type="match status" value="1"/>
</dbReference>
<dbReference type="SMART" id="SM00646">
    <property type="entry name" value="Ami_3"/>
    <property type="match status" value="1"/>
</dbReference>
<dbReference type="Pfam" id="PF01520">
    <property type="entry name" value="Amidase_3"/>
    <property type="match status" value="1"/>
</dbReference>
<dbReference type="Proteomes" id="UP001595733">
    <property type="component" value="Unassembled WGS sequence"/>
</dbReference>
<name>A0ABV8UXY0_9BACL</name>
<dbReference type="EC" id="3.5.1.28" evidence="3"/>
<dbReference type="GO" id="GO:0008745">
    <property type="term" value="F:N-acetylmuramoyl-L-alanine amidase activity"/>
    <property type="evidence" value="ECO:0007669"/>
    <property type="project" value="UniProtKB-EC"/>
</dbReference>
<dbReference type="InterPro" id="IPR050695">
    <property type="entry name" value="N-acetylmuramoyl_amidase_3"/>
</dbReference>
<proteinExistence type="predicted"/>
<dbReference type="RefSeq" id="WP_378141741.1">
    <property type="nucleotide sequence ID" value="NZ_JBHSEF010000023.1"/>
</dbReference>